<accession>A0A146JYJ6</accession>
<dbReference type="EMBL" id="GDID01006999">
    <property type="protein sequence ID" value="JAP89607.1"/>
    <property type="molecule type" value="Transcribed_RNA"/>
</dbReference>
<gene>
    <name evidence="2" type="ORF">TPC1_30898</name>
</gene>
<name>A0A146JYJ6_9EUKA</name>
<sequence length="458" mass="53259">PQQNAAQTVSGMDSPHFQLLKMLTAPNQPNDQLKELSKLLKIETIDEIQNVQQKTDFVMLTELEIFLLGQNQKVNLQVNQLKLTDKICYLCPLEAQLVSQNEFQQEIANSCCQLSKKGLYQLIKQKCEDFKVMQTLEFADKQQITVMNEAFTEFLAQNENKWQSTIQQVQLACQDFQEAVELMEQRIQSKTQQISKMQPKIIAIQFKVKALAQKQNNQIQQYIQYLAIILASRPNELVCGERLTINEADQVSEQDKISRVVDIEEQLQQQLVNIRPDKLLRFCEDNLLQKSLIHVEVVNFALNFIQNRVKITESIKQRFAEIAETCLNMGVKQFLEYATKITNKQTLVNHCVIFVLKQMDLIQIAIPRPREDQLSNAKAVQEYLNQLDQHSPFGEKVVILLRDFLMMKLVELKIDNAEEVVKTVRLQIDKWGIIQKQCLIPKLQQMIKQDKIRQMKKK</sequence>
<keyword evidence="1" id="KW-0175">Coiled coil</keyword>
<dbReference type="AlphaFoldDB" id="A0A146JYJ6"/>
<feature type="coiled-coil region" evidence="1">
    <location>
        <begin position="166"/>
        <end position="193"/>
    </location>
</feature>
<reference evidence="2" key="1">
    <citation type="submission" date="2015-07" db="EMBL/GenBank/DDBJ databases">
        <title>Adaptation to a free-living lifestyle via gene acquisitions in the diplomonad Trepomonas sp. PC1.</title>
        <authorList>
            <person name="Xu F."/>
            <person name="Jerlstrom-Hultqvist J."/>
            <person name="Kolisko M."/>
            <person name="Simpson A.G.B."/>
            <person name="Roger A.J."/>
            <person name="Svard S.G."/>
            <person name="Andersson J.O."/>
        </authorList>
    </citation>
    <scope>NUCLEOTIDE SEQUENCE</scope>
    <source>
        <strain evidence="2">PC1</strain>
    </source>
</reference>
<feature type="non-terminal residue" evidence="2">
    <location>
        <position position="1"/>
    </location>
</feature>
<proteinExistence type="predicted"/>
<evidence type="ECO:0000256" key="1">
    <source>
        <dbReference type="SAM" id="Coils"/>
    </source>
</evidence>
<evidence type="ECO:0000313" key="2">
    <source>
        <dbReference type="EMBL" id="JAP89607.1"/>
    </source>
</evidence>
<feature type="non-terminal residue" evidence="2">
    <location>
        <position position="458"/>
    </location>
</feature>
<protein>
    <submittedName>
        <fullName evidence="2">Uncharacterized protein</fullName>
    </submittedName>
</protein>
<organism evidence="2">
    <name type="scientific">Trepomonas sp. PC1</name>
    <dbReference type="NCBI Taxonomy" id="1076344"/>
    <lineage>
        <taxon>Eukaryota</taxon>
        <taxon>Metamonada</taxon>
        <taxon>Diplomonadida</taxon>
        <taxon>Hexamitidae</taxon>
        <taxon>Hexamitinae</taxon>
        <taxon>Trepomonas</taxon>
    </lineage>
</organism>